<proteinExistence type="predicted"/>
<dbReference type="AlphaFoldDB" id="A0A5S5C3H9"/>
<organism evidence="2 3">
    <name type="scientific">Paenibacillus methanolicus</name>
    <dbReference type="NCBI Taxonomy" id="582686"/>
    <lineage>
        <taxon>Bacteria</taxon>
        <taxon>Bacillati</taxon>
        <taxon>Bacillota</taxon>
        <taxon>Bacilli</taxon>
        <taxon>Bacillales</taxon>
        <taxon>Paenibacillaceae</taxon>
        <taxon>Paenibacillus</taxon>
    </lineage>
</organism>
<dbReference type="Proteomes" id="UP000323257">
    <property type="component" value="Unassembled WGS sequence"/>
</dbReference>
<sequence length="176" mass="19701">MMSGVASPLRTLSSSRNTTSPRASSATCIVWRHSRINCPRSDVDKRRASRSTSRTVISCLPNGMYPSKYMDRPYVFPAIHRCGKPPESRLRNTMNGADTLRNVDVSASCSQRNSFVHGILDAIVNLKLASPTSTRLSRFPRPTPLQPIAKPAPSTRPVRRMPPKRRTDRTRYARPP</sequence>
<reference evidence="2 3" key="1">
    <citation type="submission" date="2019-07" db="EMBL/GenBank/DDBJ databases">
        <title>Genomic Encyclopedia of Type Strains, Phase III (KMG-III): the genomes of soil and plant-associated and newly described type strains.</title>
        <authorList>
            <person name="Whitman W."/>
        </authorList>
    </citation>
    <scope>NUCLEOTIDE SEQUENCE [LARGE SCALE GENOMIC DNA]</scope>
    <source>
        <strain evidence="2 3">BL24</strain>
    </source>
</reference>
<gene>
    <name evidence="2" type="ORF">BCM02_106163</name>
</gene>
<evidence type="ECO:0000313" key="2">
    <source>
        <dbReference type="EMBL" id="TYP73884.1"/>
    </source>
</evidence>
<name>A0A5S5C3H9_9BACL</name>
<feature type="compositionally biased region" description="Low complexity" evidence="1">
    <location>
        <begin position="7"/>
        <end position="21"/>
    </location>
</feature>
<accession>A0A5S5C3H9</accession>
<dbReference type="EMBL" id="VNHS01000006">
    <property type="protein sequence ID" value="TYP73884.1"/>
    <property type="molecule type" value="Genomic_DNA"/>
</dbReference>
<keyword evidence="3" id="KW-1185">Reference proteome</keyword>
<feature type="compositionally biased region" description="Basic residues" evidence="1">
    <location>
        <begin position="157"/>
        <end position="168"/>
    </location>
</feature>
<feature type="region of interest" description="Disordered" evidence="1">
    <location>
        <begin position="134"/>
        <end position="176"/>
    </location>
</feature>
<protein>
    <submittedName>
        <fullName evidence="2">Uncharacterized protein</fullName>
    </submittedName>
</protein>
<comment type="caution">
    <text evidence="2">The sequence shown here is derived from an EMBL/GenBank/DDBJ whole genome shotgun (WGS) entry which is preliminary data.</text>
</comment>
<evidence type="ECO:0000256" key="1">
    <source>
        <dbReference type="SAM" id="MobiDB-lite"/>
    </source>
</evidence>
<evidence type="ECO:0000313" key="3">
    <source>
        <dbReference type="Proteomes" id="UP000323257"/>
    </source>
</evidence>
<feature type="region of interest" description="Disordered" evidence="1">
    <location>
        <begin position="1"/>
        <end position="21"/>
    </location>
</feature>